<dbReference type="InterPro" id="IPR039932">
    <property type="entry name" value="Spink4-like"/>
</dbReference>
<feature type="domain" description="Kazal-like" evidence="6">
    <location>
        <begin position="123"/>
        <end position="172"/>
    </location>
</feature>
<keyword evidence="2" id="KW-0964">Secreted</keyword>
<dbReference type="SMART" id="SM00280">
    <property type="entry name" value="KAZAL"/>
    <property type="match status" value="8"/>
</dbReference>
<organism evidence="7 8">
    <name type="scientific">Spodoptera litura</name>
    <name type="common">Asian cotton leafworm</name>
    <dbReference type="NCBI Taxonomy" id="69820"/>
    <lineage>
        <taxon>Eukaryota</taxon>
        <taxon>Metazoa</taxon>
        <taxon>Ecdysozoa</taxon>
        <taxon>Arthropoda</taxon>
        <taxon>Hexapoda</taxon>
        <taxon>Insecta</taxon>
        <taxon>Pterygota</taxon>
        <taxon>Neoptera</taxon>
        <taxon>Endopterygota</taxon>
        <taxon>Lepidoptera</taxon>
        <taxon>Glossata</taxon>
        <taxon>Ditrysia</taxon>
        <taxon>Noctuoidea</taxon>
        <taxon>Noctuidae</taxon>
        <taxon>Amphipyrinae</taxon>
        <taxon>Spodoptera</taxon>
    </lineage>
</organism>
<evidence type="ECO:0000256" key="4">
    <source>
        <dbReference type="SAM" id="MobiDB-lite"/>
    </source>
</evidence>
<keyword evidence="7" id="KW-1185">Reference proteome</keyword>
<dbReference type="PANTHER" id="PTHR21179:SF0">
    <property type="entry name" value="SERINE PROTEASE INHIBITOR KAZAL-TYPE 4"/>
    <property type="match status" value="1"/>
</dbReference>
<feature type="region of interest" description="Disordered" evidence="4">
    <location>
        <begin position="452"/>
        <end position="479"/>
    </location>
</feature>
<keyword evidence="5" id="KW-0732">Signal</keyword>
<feature type="chain" id="PRO_5039928580" evidence="5">
    <location>
        <begin position="21"/>
        <end position="625"/>
    </location>
</feature>
<comment type="subcellular location">
    <subcellularLocation>
        <location evidence="1">Secreted</location>
    </subcellularLocation>
</comment>
<protein>
    <submittedName>
        <fullName evidence="8">Serine protease inhibitor dipetalogastin-like</fullName>
    </submittedName>
</protein>
<reference evidence="8" key="1">
    <citation type="submission" date="2025-08" db="UniProtKB">
        <authorList>
            <consortium name="RefSeq"/>
        </authorList>
    </citation>
    <scope>IDENTIFICATION</scope>
    <source>
        <strain evidence="8">Ishihara</strain>
        <tissue evidence="8">Whole body</tissue>
    </source>
</reference>
<feature type="signal peptide" evidence="5">
    <location>
        <begin position="1"/>
        <end position="20"/>
    </location>
</feature>
<feature type="domain" description="Kazal-like" evidence="6">
    <location>
        <begin position="73"/>
        <end position="122"/>
    </location>
</feature>
<evidence type="ECO:0000256" key="5">
    <source>
        <dbReference type="SAM" id="SignalP"/>
    </source>
</evidence>
<feature type="domain" description="Kazal-like" evidence="6">
    <location>
        <begin position="278"/>
        <end position="328"/>
    </location>
</feature>
<dbReference type="SUPFAM" id="SSF100895">
    <property type="entry name" value="Kazal-type serine protease inhibitors"/>
    <property type="match status" value="8"/>
</dbReference>
<dbReference type="AlphaFoldDB" id="A0A9J7IPY5"/>
<accession>A0A9J7IPY5</accession>
<sequence>MDYKFGVALFVSAIICTAQALPPCTCTRNYLPICGSNGETYSNQCLLDCARYNTHQDITVVKQGPCEGEQQAVVVGEECVCPFNYLPVCGSDGSTYPNQCSLDCKKKHFPGLALRHAGACVEATEAPLCVCTREKKPVCGSNGNTYANDCLLNCATIQDNTLSIAHYGPCEDKVKIVDHIQLYLAVLVGYNELMKKMKWSFGLLLVLGVHSILADNEDPYVQSNEPNEDEGRDGGDDCDCPEMKRLLCGTDGVTYFNLCKLLCASIIITASVLLAVLPGINSSCTSFSALAEPCGCTISKENFDPLCGSDGGTYMNECFLECEKTISRVDIKVSHKGVCQPDSRCSCHARYEPMCATNGVTYSNECVLECNRKKDSSISMSHKGECPGGGNSRFISRTVLKTCTCNPASGPICATNGVTYPNYCVMRCDSEALNDKSIDFDHWGVCSSREHQNYKDPKNCKGKQSNGNDNRLNYENNQQGKPKRICDCPLNSISYYFRCGSTNRDSCVCATEEPKSQDLKNICNNKDDSNDHVNMKEPQGSKSRCTCAAVHKPVCASDHNTYANVCVLHCHAKKDSSIKFLKMGDCSGSDPRLVTRYGNDDSILRMLHFRRAHHRRNNNQRWLRH</sequence>
<feature type="compositionally biased region" description="Polar residues" evidence="4">
    <location>
        <begin position="462"/>
        <end position="479"/>
    </location>
</feature>
<gene>
    <name evidence="8" type="primary">LOC111354037</name>
</gene>
<dbReference type="GO" id="GO:0004867">
    <property type="term" value="F:serine-type endopeptidase inhibitor activity"/>
    <property type="evidence" value="ECO:0007669"/>
    <property type="project" value="UniProtKB-KW"/>
</dbReference>
<feature type="domain" description="Kazal-like" evidence="6">
    <location>
        <begin position="539"/>
        <end position="588"/>
    </location>
</feature>
<feature type="domain" description="Kazal-like" evidence="6">
    <location>
        <begin position="10"/>
        <end position="68"/>
    </location>
</feature>
<dbReference type="KEGG" id="sliu:111354037"/>
<dbReference type="Pfam" id="PF00050">
    <property type="entry name" value="Kazal_1"/>
    <property type="match status" value="6"/>
</dbReference>
<dbReference type="Gene3D" id="3.30.60.30">
    <property type="match status" value="8"/>
</dbReference>
<dbReference type="Pfam" id="PF07648">
    <property type="entry name" value="Kazal_2"/>
    <property type="match status" value="2"/>
</dbReference>
<dbReference type="Proteomes" id="UP000301870">
    <property type="component" value="Chromosome 17"/>
</dbReference>
<evidence type="ECO:0000259" key="6">
    <source>
        <dbReference type="PROSITE" id="PS51465"/>
    </source>
</evidence>
<name>A0A9J7IPY5_SPOLT</name>
<evidence type="ECO:0000256" key="1">
    <source>
        <dbReference type="ARBA" id="ARBA00004613"/>
    </source>
</evidence>
<keyword evidence="8" id="KW-0646">Protease inhibitor</keyword>
<feature type="domain" description="Kazal-like" evidence="6">
    <location>
        <begin position="232"/>
        <end position="265"/>
    </location>
</feature>
<dbReference type="PROSITE" id="PS00282">
    <property type="entry name" value="KAZAL_1"/>
    <property type="match status" value="5"/>
</dbReference>
<dbReference type="PROSITE" id="PS51465">
    <property type="entry name" value="KAZAL_2"/>
    <property type="match status" value="8"/>
</dbReference>
<dbReference type="CDD" id="cd00104">
    <property type="entry name" value="KAZAL_FS"/>
    <property type="match status" value="6"/>
</dbReference>
<evidence type="ECO:0000256" key="2">
    <source>
        <dbReference type="ARBA" id="ARBA00022525"/>
    </source>
</evidence>
<evidence type="ECO:0000256" key="3">
    <source>
        <dbReference type="ARBA" id="ARBA00023157"/>
    </source>
</evidence>
<dbReference type="GO" id="GO:0005576">
    <property type="term" value="C:extracellular region"/>
    <property type="evidence" value="ECO:0007669"/>
    <property type="project" value="UniProtKB-SubCell"/>
</dbReference>
<feature type="domain" description="Kazal-like" evidence="6">
    <location>
        <begin position="397"/>
        <end position="448"/>
    </location>
</feature>
<dbReference type="OrthoDB" id="126772at2759"/>
<dbReference type="InterPro" id="IPR036058">
    <property type="entry name" value="Kazal_dom_sf"/>
</dbReference>
<keyword evidence="3" id="KW-1015">Disulfide bond</keyword>
<feature type="domain" description="Kazal-like" evidence="6">
    <location>
        <begin position="333"/>
        <end position="388"/>
    </location>
</feature>
<evidence type="ECO:0000313" key="7">
    <source>
        <dbReference type="Proteomes" id="UP000301870"/>
    </source>
</evidence>
<keyword evidence="8" id="KW-0722">Serine protease inhibitor</keyword>
<dbReference type="RefSeq" id="XP_022823076.1">
    <property type="nucleotide sequence ID" value="XM_022967308.1"/>
</dbReference>
<dbReference type="GeneID" id="111354037"/>
<proteinExistence type="predicted"/>
<dbReference type="PANTHER" id="PTHR21179">
    <property type="entry name" value="SERINE-TYPE ENDOPEPTIDASE INHIBITOR"/>
    <property type="match status" value="1"/>
</dbReference>
<evidence type="ECO:0000313" key="8">
    <source>
        <dbReference type="RefSeq" id="XP_022823076.1"/>
    </source>
</evidence>
<dbReference type="InterPro" id="IPR002350">
    <property type="entry name" value="Kazal_dom"/>
</dbReference>